<organism evidence="7 8">
    <name type="scientific">Tropilaelaps mercedesae</name>
    <dbReference type="NCBI Taxonomy" id="418985"/>
    <lineage>
        <taxon>Eukaryota</taxon>
        <taxon>Metazoa</taxon>
        <taxon>Ecdysozoa</taxon>
        <taxon>Arthropoda</taxon>
        <taxon>Chelicerata</taxon>
        <taxon>Arachnida</taxon>
        <taxon>Acari</taxon>
        <taxon>Parasitiformes</taxon>
        <taxon>Mesostigmata</taxon>
        <taxon>Gamasina</taxon>
        <taxon>Dermanyssoidea</taxon>
        <taxon>Laelapidae</taxon>
        <taxon>Tropilaelaps</taxon>
    </lineage>
</organism>
<dbReference type="InterPro" id="IPR042216">
    <property type="entry name" value="MitoNEET_CISD"/>
</dbReference>
<keyword evidence="1" id="KW-0001">2Fe-2S</keyword>
<protein>
    <submittedName>
        <fullName evidence="7">CDGSH iron-sulfur domain-containing protein 3</fullName>
    </submittedName>
</protein>
<comment type="cofactor">
    <cofactor evidence="5">
        <name>[2Fe-2S] cluster</name>
        <dbReference type="ChEBI" id="CHEBI:190135"/>
    </cofactor>
</comment>
<keyword evidence="2" id="KW-0479">Metal-binding</keyword>
<accession>A0A1V9XH94</accession>
<gene>
    <name evidence="7" type="ORF">BIW11_10085</name>
</gene>
<dbReference type="SMART" id="SM00704">
    <property type="entry name" value="ZnF_CDGSH"/>
    <property type="match status" value="2"/>
</dbReference>
<keyword evidence="8" id="KW-1185">Reference proteome</keyword>
<dbReference type="OrthoDB" id="1694274at2759"/>
<evidence type="ECO:0000256" key="5">
    <source>
        <dbReference type="ARBA" id="ARBA00034078"/>
    </source>
</evidence>
<sequence length="148" mass="17599">MFLRFRPAPALALRLAIARYSSSRTSNKDKTLEWPPELLERPESKFLTSYHQTTKGRIYDKKPMKFTLQKGNYYYWCTCGWSHNQPFCDGTHKNPHYKITLKPIRILPEETREYWLCQCKQSNRRPFCDGTHNTEAVQSAKLVYKNNF</sequence>
<dbReference type="AlphaFoldDB" id="A0A1V9XH94"/>
<evidence type="ECO:0000256" key="1">
    <source>
        <dbReference type="ARBA" id="ARBA00022714"/>
    </source>
</evidence>
<feature type="domain" description="Iron-binding zinc finger CDGSH type" evidence="6">
    <location>
        <begin position="61"/>
        <end position="98"/>
    </location>
</feature>
<evidence type="ECO:0000259" key="6">
    <source>
        <dbReference type="SMART" id="SM00704"/>
    </source>
</evidence>
<dbReference type="GO" id="GO:0051537">
    <property type="term" value="F:2 iron, 2 sulfur cluster binding"/>
    <property type="evidence" value="ECO:0007669"/>
    <property type="project" value="UniProtKB-KW"/>
</dbReference>
<dbReference type="InParanoid" id="A0A1V9XH94"/>
<dbReference type="GO" id="GO:0005739">
    <property type="term" value="C:mitochondrion"/>
    <property type="evidence" value="ECO:0007669"/>
    <property type="project" value="TreeGrafter"/>
</dbReference>
<feature type="domain" description="Iron-binding zinc finger CDGSH type" evidence="6">
    <location>
        <begin position="103"/>
        <end position="138"/>
    </location>
</feature>
<dbReference type="GO" id="GO:0046872">
    <property type="term" value="F:metal ion binding"/>
    <property type="evidence" value="ECO:0007669"/>
    <property type="project" value="UniProtKB-KW"/>
</dbReference>
<keyword evidence="4" id="KW-0411">Iron-sulfur</keyword>
<dbReference type="Proteomes" id="UP000192247">
    <property type="component" value="Unassembled WGS sequence"/>
</dbReference>
<reference evidence="7 8" key="1">
    <citation type="journal article" date="2017" name="Gigascience">
        <title>Draft genome of the honey bee ectoparasitic mite, Tropilaelaps mercedesae, is shaped by the parasitic life history.</title>
        <authorList>
            <person name="Dong X."/>
            <person name="Armstrong S.D."/>
            <person name="Xia D."/>
            <person name="Makepeace B.L."/>
            <person name="Darby A.C."/>
            <person name="Kadowaki T."/>
        </authorList>
    </citation>
    <scope>NUCLEOTIDE SEQUENCE [LARGE SCALE GENOMIC DNA]</scope>
    <source>
        <strain evidence="7">Wuxi-XJTLU</strain>
    </source>
</reference>
<dbReference type="PANTHER" id="PTHR46491:SF3">
    <property type="entry name" value="CDGSH IRON-SULFUR DOMAIN-CONTAINING PROTEIN 3, MITOCHONDRIAL"/>
    <property type="match status" value="1"/>
</dbReference>
<evidence type="ECO:0000256" key="3">
    <source>
        <dbReference type="ARBA" id="ARBA00023004"/>
    </source>
</evidence>
<dbReference type="Gene3D" id="3.40.5.90">
    <property type="entry name" value="CDGSH iron-sulfur domain, mitoNEET-type"/>
    <property type="match status" value="2"/>
</dbReference>
<dbReference type="EMBL" id="MNPL01010843">
    <property type="protein sequence ID" value="OQR72900.1"/>
    <property type="molecule type" value="Genomic_DNA"/>
</dbReference>
<dbReference type="InterPro" id="IPR018967">
    <property type="entry name" value="FeS-contain_CDGSH-typ"/>
</dbReference>
<name>A0A1V9XH94_9ACAR</name>
<keyword evidence="3" id="KW-0408">Iron</keyword>
<dbReference type="InterPro" id="IPR052950">
    <property type="entry name" value="CISD"/>
</dbReference>
<evidence type="ECO:0000313" key="7">
    <source>
        <dbReference type="EMBL" id="OQR72900.1"/>
    </source>
</evidence>
<dbReference type="PANTHER" id="PTHR46491">
    <property type="entry name" value="CDGSH IRON SULFUR DOMAIN PROTEIN HOMOLOG"/>
    <property type="match status" value="1"/>
</dbReference>
<proteinExistence type="predicted"/>
<dbReference type="STRING" id="418985.A0A1V9XH94"/>
<dbReference type="Pfam" id="PF09360">
    <property type="entry name" value="zf-CDGSH"/>
    <property type="match status" value="2"/>
</dbReference>
<evidence type="ECO:0000256" key="4">
    <source>
        <dbReference type="ARBA" id="ARBA00023014"/>
    </source>
</evidence>
<evidence type="ECO:0000313" key="8">
    <source>
        <dbReference type="Proteomes" id="UP000192247"/>
    </source>
</evidence>
<evidence type="ECO:0000256" key="2">
    <source>
        <dbReference type="ARBA" id="ARBA00022723"/>
    </source>
</evidence>
<comment type="caution">
    <text evidence="7">The sequence shown here is derived from an EMBL/GenBank/DDBJ whole genome shotgun (WGS) entry which is preliminary data.</text>
</comment>
<dbReference type="FunCoup" id="A0A1V9XH94">
    <property type="interactions" value="184"/>
</dbReference>